<organism evidence="2 3">
    <name type="scientific">Amycolatopsis thermophila</name>
    <dbReference type="NCBI Taxonomy" id="206084"/>
    <lineage>
        <taxon>Bacteria</taxon>
        <taxon>Bacillati</taxon>
        <taxon>Actinomycetota</taxon>
        <taxon>Actinomycetes</taxon>
        <taxon>Pseudonocardiales</taxon>
        <taxon>Pseudonocardiaceae</taxon>
        <taxon>Amycolatopsis</taxon>
    </lineage>
</organism>
<comment type="caution">
    <text evidence="2">The sequence shown here is derived from an EMBL/GenBank/DDBJ whole genome shotgun (WGS) entry which is preliminary data.</text>
</comment>
<evidence type="ECO:0000313" key="3">
    <source>
        <dbReference type="Proteomes" id="UP001229651"/>
    </source>
</evidence>
<proteinExistence type="predicted"/>
<name>A0ABU0EMM9_9PSEU</name>
<evidence type="ECO:0000256" key="1">
    <source>
        <dbReference type="SAM" id="MobiDB-lite"/>
    </source>
</evidence>
<dbReference type="Proteomes" id="UP001229651">
    <property type="component" value="Unassembled WGS sequence"/>
</dbReference>
<accession>A0ABU0EMM9</accession>
<feature type="region of interest" description="Disordered" evidence="1">
    <location>
        <begin position="1"/>
        <end position="23"/>
    </location>
</feature>
<reference evidence="2 3" key="1">
    <citation type="submission" date="2023-07" db="EMBL/GenBank/DDBJ databases">
        <title>Sequencing the genomes of 1000 actinobacteria strains.</title>
        <authorList>
            <person name="Klenk H.-P."/>
        </authorList>
    </citation>
    <scope>NUCLEOTIDE SEQUENCE [LARGE SCALE GENOMIC DNA]</scope>
    <source>
        <strain evidence="2 3">DSM 45805</strain>
    </source>
</reference>
<keyword evidence="3" id="KW-1185">Reference proteome</keyword>
<dbReference type="RefSeq" id="WP_306988425.1">
    <property type="nucleotide sequence ID" value="NZ_JAUSUT010000001.1"/>
</dbReference>
<dbReference type="EMBL" id="JAUSUT010000001">
    <property type="protein sequence ID" value="MDQ0376529.1"/>
    <property type="molecule type" value="Genomic_DNA"/>
</dbReference>
<protein>
    <submittedName>
        <fullName evidence="2">Uncharacterized protein</fullName>
    </submittedName>
</protein>
<evidence type="ECO:0000313" key="2">
    <source>
        <dbReference type="EMBL" id="MDQ0376529.1"/>
    </source>
</evidence>
<gene>
    <name evidence="2" type="ORF">FB470_000523</name>
</gene>
<sequence>MAPTRTSAAPVPATDEDRSPRPGDRVLVAMRNQGIVASGGGVFHVDENGDFPNKDLVARGEATVHVLPPEVRTLPVTREALAEFFGPIRLPNGANVTGHFVQLALALHREAQR</sequence>